<keyword evidence="4 6" id="KW-1133">Transmembrane helix</keyword>
<evidence type="ECO:0000256" key="3">
    <source>
        <dbReference type="ARBA" id="ARBA00022692"/>
    </source>
</evidence>
<organism evidence="8 9">
    <name type="scientific">Mesorhizobium loti R88b</name>
    <dbReference type="NCBI Taxonomy" id="935548"/>
    <lineage>
        <taxon>Bacteria</taxon>
        <taxon>Pseudomonadati</taxon>
        <taxon>Pseudomonadota</taxon>
        <taxon>Alphaproteobacteria</taxon>
        <taxon>Hyphomicrobiales</taxon>
        <taxon>Phyllobacteriaceae</taxon>
        <taxon>Mesorhizobium</taxon>
    </lineage>
</organism>
<dbReference type="InterPro" id="IPR032694">
    <property type="entry name" value="CopC/D"/>
</dbReference>
<feature type="transmembrane region" description="Helical" evidence="6">
    <location>
        <begin position="160"/>
        <end position="178"/>
    </location>
</feature>
<dbReference type="EMBL" id="CP033367">
    <property type="protein sequence ID" value="QKD05253.1"/>
    <property type="molecule type" value="Genomic_DNA"/>
</dbReference>
<dbReference type="RefSeq" id="WP_027033782.1">
    <property type="nucleotide sequence ID" value="NZ_CP033367.1"/>
</dbReference>
<evidence type="ECO:0000256" key="4">
    <source>
        <dbReference type="ARBA" id="ARBA00022989"/>
    </source>
</evidence>
<feature type="domain" description="Copper resistance protein D" evidence="7">
    <location>
        <begin position="189"/>
        <end position="286"/>
    </location>
</feature>
<proteinExistence type="predicted"/>
<dbReference type="InterPro" id="IPR008457">
    <property type="entry name" value="Cu-R_CopD_dom"/>
</dbReference>
<feature type="transmembrane region" description="Helical" evidence="6">
    <location>
        <begin position="226"/>
        <end position="250"/>
    </location>
</feature>
<dbReference type="AlphaFoldDB" id="A0A6M7WWP0"/>
<dbReference type="PANTHER" id="PTHR34820:SF4">
    <property type="entry name" value="INNER MEMBRANE PROTEIN YEBZ"/>
    <property type="match status" value="1"/>
</dbReference>
<feature type="transmembrane region" description="Helical" evidence="6">
    <location>
        <begin position="12"/>
        <end position="33"/>
    </location>
</feature>
<reference evidence="8 9" key="1">
    <citation type="submission" date="2018-10" db="EMBL/GenBank/DDBJ databases">
        <authorList>
            <person name="Perry B.J."/>
            <person name="Sullivan J.T."/>
            <person name="Murphy R.J.T."/>
            <person name="Ramsay J.P."/>
            <person name="Ronson C.W."/>
        </authorList>
    </citation>
    <scope>NUCLEOTIDE SEQUENCE [LARGE SCALE GENOMIC DNA]</scope>
    <source>
        <strain evidence="8 9">R88b</strain>
    </source>
</reference>
<keyword evidence="3 6" id="KW-0812">Transmembrane</keyword>
<sequence length="296" mass="30872">MSADALLAACRFLHDGALMALWGAFAYLAILVPRSLAEPVASRLTIFRLAAVSLTLATTCLALPLQAAMIGDGWPDAVNAQVLGDTVASTSVGKAWLGQLLGAGILAVVQSLPPRLAPKATAAASGLALATLALGGHAVMQDGWQGILHPLNDVLHVLSAGAWFGALLPLVFVLAKFGRPPSQAQAAVALRRFSNVGHWVVGLTIFSGIANSLFIVGWPLGWSSPYQALLTAKIVIVLAMTGLAILNRYCFVPRLSRNWENALAAIRTGTLIEIGLGLVAILLVAVFGMLDPMGMD</sequence>
<dbReference type="InterPro" id="IPR047689">
    <property type="entry name" value="CopD"/>
</dbReference>
<evidence type="ECO:0000256" key="5">
    <source>
        <dbReference type="ARBA" id="ARBA00023136"/>
    </source>
</evidence>
<feature type="transmembrane region" description="Helical" evidence="6">
    <location>
        <begin position="121"/>
        <end position="140"/>
    </location>
</feature>
<keyword evidence="5 6" id="KW-0472">Membrane</keyword>
<evidence type="ECO:0000259" key="7">
    <source>
        <dbReference type="Pfam" id="PF05425"/>
    </source>
</evidence>
<accession>A0A6M7WWP0</accession>
<evidence type="ECO:0000256" key="2">
    <source>
        <dbReference type="ARBA" id="ARBA00022475"/>
    </source>
</evidence>
<gene>
    <name evidence="8" type="ORF">EB235_30330</name>
</gene>
<evidence type="ECO:0000256" key="1">
    <source>
        <dbReference type="ARBA" id="ARBA00004651"/>
    </source>
</evidence>
<feature type="transmembrane region" description="Helical" evidence="6">
    <location>
        <begin position="87"/>
        <end position="109"/>
    </location>
</feature>
<dbReference type="Pfam" id="PF05425">
    <property type="entry name" value="CopD"/>
    <property type="match status" value="1"/>
</dbReference>
<dbReference type="GO" id="GO:0005886">
    <property type="term" value="C:plasma membrane"/>
    <property type="evidence" value="ECO:0007669"/>
    <property type="project" value="UniProtKB-SubCell"/>
</dbReference>
<keyword evidence="2" id="KW-1003">Cell membrane</keyword>
<feature type="transmembrane region" description="Helical" evidence="6">
    <location>
        <begin position="271"/>
        <end position="290"/>
    </location>
</feature>
<evidence type="ECO:0000256" key="6">
    <source>
        <dbReference type="SAM" id="Phobius"/>
    </source>
</evidence>
<dbReference type="Proteomes" id="UP000503017">
    <property type="component" value="Chromosome"/>
</dbReference>
<name>A0A6M7WWP0_RHILI</name>
<dbReference type="PANTHER" id="PTHR34820">
    <property type="entry name" value="INNER MEMBRANE PROTEIN YEBZ"/>
    <property type="match status" value="1"/>
</dbReference>
<feature type="transmembrane region" description="Helical" evidence="6">
    <location>
        <begin position="199"/>
        <end position="220"/>
    </location>
</feature>
<evidence type="ECO:0000313" key="9">
    <source>
        <dbReference type="Proteomes" id="UP000503017"/>
    </source>
</evidence>
<feature type="transmembrane region" description="Helical" evidence="6">
    <location>
        <begin position="45"/>
        <end position="67"/>
    </location>
</feature>
<dbReference type="NCBIfam" id="NF033808">
    <property type="entry name" value="copper_CopD"/>
    <property type="match status" value="1"/>
</dbReference>
<dbReference type="GO" id="GO:0006825">
    <property type="term" value="P:copper ion transport"/>
    <property type="evidence" value="ECO:0007669"/>
    <property type="project" value="InterPro"/>
</dbReference>
<evidence type="ECO:0000313" key="8">
    <source>
        <dbReference type="EMBL" id="QKD05253.1"/>
    </source>
</evidence>
<protein>
    <submittedName>
        <fullName evidence="8">Copper resistance D family protein</fullName>
    </submittedName>
</protein>
<comment type="subcellular location">
    <subcellularLocation>
        <location evidence="1">Cell membrane</location>
        <topology evidence="1">Multi-pass membrane protein</topology>
    </subcellularLocation>
</comment>